<comment type="caution">
    <text evidence="2">The sequence shown here is derived from an EMBL/GenBank/DDBJ whole genome shotgun (WGS) entry which is preliminary data.</text>
</comment>
<evidence type="ECO:0000259" key="1">
    <source>
        <dbReference type="Pfam" id="PF03372"/>
    </source>
</evidence>
<dbReference type="Gene3D" id="3.60.10.10">
    <property type="entry name" value="Endonuclease/exonuclease/phosphatase"/>
    <property type="match status" value="1"/>
</dbReference>
<dbReference type="RefSeq" id="WP_179757914.1">
    <property type="nucleotide sequence ID" value="NZ_JACCBU010000001.1"/>
</dbReference>
<organism evidence="2 3">
    <name type="scientific">Microlunatus parietis</name>
    <dbReference type="NCBI Taxonomy" id="682979"/>
    <lineage>
        <taxon>Bacteria</taxon>
        <taxon>Bacillati</taxon>
        <taxon>Actinomycetota</taxon>
        <taxon>Actinomycetes</taxon>
        <taxon>Propionibacteriales</taxon>
        <taxon>Propionibacteriaceae</taxon>
        <taxon>Microlunatus</taxon>
    </lineage>
</organism>
<dbReference type="CDD" id="cd09083">
    <property type="entry name" value="EEP-1"/>
    <property type="match status" value="1"/>
</dbReference>
<keyword evidence="2" id="KW-0255">Endonuclease</keyword>
<gene>
    <name evidence="2" type="ORF">BKA15_006736</name>
</gene>
<name>A0A7Y9LEV3_9ACTN</name>
<dbReference type="SUPFAM" id="SSF56219">
    <property type="entry name" value="DNase I-like"/>
    <property type="match status" value="1"/>
</dbReference>
<proteinExistence type="predicted"/>
<dbReference type="EMBL" id="JACCBU010000001">
    <property type="protein sequence ID" value="NYE75407.1"/>
    <property type="molecule type" value="Genomic_DNA"/>
</dbReference>
<dbReference type="InterPro" id="IPR036691">
    <property type="entry name" value="Endo/exonu/phosph_ase_sf"/>
</dbReference>
<reference evidence="2 3" key="1">
    <citation type="submission" date="2020-07" db="EMBL/GenBank/DDBJ databases">
        <title>Sequencing the genomes of 1000 actinobacteria strains.</title>
        <authorList>
            <person name="Klenk H.-P."/>
        </authorList>
    </citation>
    <scope>NUCLEOTIDE SEQUENCE [LARGE SCALE GENOMIC DNA]</scope>
    <source>
        <strain evidence="2 3">DSM 22083</strain>
    </source>
</reference>
<dbReference type="AlphaFoldDB" id="A0A7Y9LEV3"/>
<keyword evidence="2" id="KW-0540">Nuclease</keyword>
<dbReference type="InterPro" id="IPR050410">
    <property type="entry name" value="CCR4/nocturin_mRNA_transcr"/>
</dbReference>
<dbReference type="Pfam" id="PF03372">
    <property type="entry name" value="Exo_endo_phos"/>
    <property type="match status" value="1"/>
</dbReference>
<dbReference type="PANTHER" id="PTHR12121">
    <property type="entry name" value="CARBON CATABOLITE REPRESSOR PROTEIN 4"/>
    <property type="match status" value="1"/>
</dbReference>
<dbReference type="GO" id="GO:0000175">
    <property type="term" value="F:3'-5'-RNA exonuclease activity"/>
    <property type="evidence" value="ECO:0007669"/>
    <property type="project" value="TreeGrafter"/>
</dbReference>
<accession>A0A7Y9LEV3</accession>
<dbReference type="Proteomes" id="UP000569914">
    <property type="component" value="Unassembled WGS sequence"/>
</dbReference>
<dbReference type="GO" id="GO:0004519">
    <property type="term" value="F:endonuclease activity"/>
    <property type="evidence" value="ECO:0007669"/>
    <property type="project" value="UniProtKB-KW"/>
</dbReference>
<dbReference type="InterPro" id="IPR005135">
    <property type="entry name" value="Endo/exonuclease/phosphatase"/>
</dbReference>
<evidence type="ECO:0000313" key="2">
    <source>
        <dbReference type="EMBL" id="NYE75407.1"/>
    </source>
</evidence>
<sequence length="266" mass="28848">MQPLTVVSYNLRTSLAFDDHPWSVRREPVATLIRELAPTVLGTQEGHPEAIADLAALLPRNYAYLAEGRRGRNSDETSAIFYDTARLTVLDVAHRWLSDTPEVPGSATWGNELPRMITRARFADSVSGVRFVVINGHLDHVSEPARVRSAHWLAEQAARTEEPVLLLGDFNVGTGTPTHRILIESGLRDAIDEAATGPAIGTFGNYAPPRPGADRIDWILVGPGIGVIDAEIVDRTVGGRYPSDHVPVRAALTLPVPDSTSRTATT</sequence>
<dbReference type="PANTHER" id="PTHR12121:SF36">
    <property type="entry name" value="ENDONUCLEASE_EXONUCLEASE_PHOSPHATASE DOMAIN-CONTAINING PROTEIN"/>
    <property type="match status" value="1"/>
</dbReference>
<evidence type="ECO:0000313" key="3">
    <source>
        <dbReference type="Proteomes" id="UP000569914"/>
    </source>
</evidence>
<protein>
    <submittedName>
        <fullName evidence="2">Endonuclease/exonuclease/phosphatase family metal-dependent hydrolase</fullName>
    </submittedName>
</protein>
<feature type="domain" description="Endonuclease/exonuclease/phosphatase" evidence="1">
    <location>
        <begin position="8"/>
        <end position="245"/>
    </location>
</feature>
<keyword evidence="2" id="KW-0378">Hydrolase</keyword>
<keyword evidence="2" id="KW-0269">Exonuclease</keyword>
<keyword evidence="3" id="KW-1185">Reference proteome</keyword>